<feature type="domain" description="SDR-like Ig" evidence="6">
    <location>
        <begin position="3"/>
        <end position="32"/>
    </location>
</feature>
<comment type="caution">
    <text evidence="7">The sequence shown here is derived from an EMBL/GenBank/DDBJ whole genome shotgun (WGS) entry which is preliminary data.</text>
</comment>
<name>G5JGN2_9STAP</name>
<dbReference type="InterPro" id="IPR041171">
    <property type="entry name" value="SDR_Ig"/>
</dbReference>
<evidence type="ECO:0000256" key="1">
    <source>
        <dbReference type="ARBA" id="ARBA00004168"/>
    </source>
</evidence>
<dbReference type="AlphaFoldDB" id="G5JGN2"/>
<keyword evidence="4" id="KW-0732">Signal</keyword>
<feature type="non-terminal residue" evidence="7">
    <location>
        <position position="32"/>
    </location>
</feature>
<organism evidence="7 8">
    <name type="scientific">Staphylococcus simiae CCM 7213 = CCUG 51256</name>
    <dbReference type="NCBI Taxonomy" id="911238"/>
    <lineage>
        <taxon>Bacteria</taxon>
        <taxon>Bacillati</taxon>
        <taxon>Bacillota</taxon>
        <taxon>Bacilli</taxon>
        <taxon>Bacillales</taxon>
        <taxon>Staphylococcaceae</taxon>
        <taxon>Staphylococcus</taxon>
    </lineage>
</organism>
<dbReference type="SUPFAM" id="SSF49401">
    <property type="entry name" value="Bacterial adhesins"/>
    <property type="match status" value="1"/>
</dbReference>
<dbReference type="Proteomes" id="UP000005413">
    <property type="component" value="Unassembled WGS sequence"/>
</dbReference>
<gene>
    <name evidence="7" type="ORF">SS7213T_03015</name>
</gene>
<evidence type="ECO:0000313" key="7">
    <source>
        <dbReference type="EMBL" id="EHJ08654.1"/>
    </source>
</evidence>
<protein>
    <submittedName>
        <fullName evidence="7">Bone sialoprotein-binding protein</fullName>
    </submittedName>
</protein>
<dbReference type="Pfam" id="PF17961">
    <property type="entry name" value="Big_8"/>
    <property type="match status" value="1"/>
</dbReference>
<dbReference type="InterPro" id="IPR011252">
    <property type="entry name" value="Fibrogen-bd_dom1"/>
</dbReference>
<keyword evidence="8" id="KW-1185">Reference proteome</keyword>
<dbReference type="GO" id="GO:0007155">
    <property type="term" value="P:cell adhesion"/>
    <property type="evidence" value="ECO:0007669"/>
    <property type="project" value="InterPro"/>
</dbReference>
<keyword evidence="2" id="KW-0134">Cell wall</keyword>
<keyword evidence="3" id="KW-0964">Secreted</keyword>
<dbReference type="InterPro" id="IPR008966">
    <property type="entry name" value="Adhesion_dom_sf"/>
</dbReference>
<feature type="non-terminal residue" evidence="7">
    <location>
        <position position="1"/>
    </location>
</feature>
<dbReference type="Gene3D" id="2.60.40.1280">
    <property type="match status" value="1"/>
</dbReference>
<reference evidence="7 8" key="1">
    <citation type="journal article" date="2012" name="BMC Genomics">
        <title>Comparative genomic analysis of the genus Staphylococcus including Staphylococcus aureus and its newly described sister species Staphylococcus simiae.</title>
        <authorList>
            <person name="Suzuki H."/>
            <person name="Lefebure T."/>
            <person name="Pavinski Bitar P."/>
            <person name="Stanhope M.J."/>
        </authorList>
    </citation>
    <scope>NUCLEOTIDE SEQUENCE [LARGE SCALE GENOMIC DNA]</scope>
    <source>
        <strain evidence="7 8">CCM 7213</strain>
    </source>
</reference>
<evidence type="ECO:0000313" key="8">
    <source>
        <dbReference type="Proteomes" id="UP000005413"/>
    </source>
</evidence>
<evidence type="ECO:0000256" key="5">
    <source>
        <dbReference type="ARBA" id="ARBA00023088"/>
    </source>
</evidence>
<evidence type="ECO:0000259" key="6">
    <source>
        <dbReference type="Pfam" id="PF17961"/>
    </source>
</evidence>
<comment type="subcellular location">
    <subcellularLocation>
        <location evidence="1">Secreted</location>
        <location evidence="1">Cell wall</location>
        <topology evidence="1">Peptidoglycan-anchor</topology>
    </subcellularLocation>
</comment>
<proteinExistence type="predicted"/>
<dbReference type="EMBL" id="AEUN01000151">
    <property type="protein sequence ID" value="EHJ08654.1"/>
    <property type="molecule type" value="Genomic_DNA"/>
</dbReference>
<evidence type="ECO:0000256" key="3">
    <source>
        <dbReference type="ARBA" id="ARBA00022525"/>
    </source>
</evidence>
<accession>G5JGN2</accession>
<keyword evidence="5" id="KW-0572">Peptidoglycan-anchor</keyword>
<sequence>AINITDPSGEVIATSVYDKANKQITYTFTDYV</sequence>
<evidence type="ECO:0000256" key="4">
    <source>
        <dbReference type="ARBA" id="ARBA00022729"/>
    </source>
</evidence>
<evidence type="ECO:0000256" key="2">
    <source>
        <dbReference type="ARBA" id="ARBA00022512"/>
    </source>
</evidence>